<evidence type="ECO:0000256" key="1">
    <source>
        <dbReference type="ARBA" id="ARBA00009995"/>
    </source>
</evidence>
<comment type="caution">
    <text evidence="5">The sequence shown here is derived from an EMBL/GenBank/DDBJ whole genome shotgun (WGS) entry which is preliminary data.</text>
</comment>
<keyword evidence="2" id="KW-0328">Glycosyltransferase</keyword>
<evidence type="ECO:0000313" key="6">
    <source>
        <dbReference type="Proteomes" id="UP000749559"/>
    </source>
</evidence>
<evidence type="ECO:0000256" key="3">
    <source>
        <dbReference type="ARBA" id="ARBA00022679"/>
    </source>
</evidence>
<evidence type="ECO:0000256" key="2">
    <source>
        <dbReference type="ARBA" id="ARBA00022676"/>
    </source>
</evidence>
<dbReference type="SUPFAM" id="SSF53756">
    <property type="entry name" value="UDP-Glycosyltransferase/glycogen phosphorylase"/>
    <property type="match status" value="3"/>
</dbReference>
<name>A0A8S4PNI1_OWEFU</name>
<dbReference type="InterPro" id="IPR002213">
    <property type="entry name" value="UDP_glucos_trans"/>
</dbReference>
<dbReference type="CDD" id="cd03784">
    <property type="entry name" value="GT1_Gtf-like"/>
    <property type="match status" value="3"/>
</dbReference>
<dbReference type="InterPro" id="IPR035595">
    <property type="entry name" value="UDP_glycos_trans_CS"/>
</dbReference>
<reference evidence="5" key="1">
    <citation type="submission" date="2022-03" db="EMBL/GenBank/DDBJ databases">
        <authorList>
            <person name="Martin C."/>
        </authorList>
    </citation>
    <scope>NUCLEOTIDE SEQUENCE</scope>
</reference>
<feature type="transmembrane region" description="Helical" evidence="4">
    <location>
        <begin position="484"/>
        <end position="517"/>
    </location>
</feature>
<dbReference type="Pfam" id="PF00201">
    <property type="entry name" value="UDPGT"/>
    <property type="match status" value="3"/>
</dbReference>
<evidence type="ECO:0008006" key="7">
    <source>
        <dbReference type="Google" id="ProtNLM"/>
    </source>
</evidence>
<accession>A0A8S4PNI1</accession>
<keyword evidence="4" id="KW-1133">Transmembrane helix</keyword>
<evidence type="ECO:0000313" key="5">
    <source>
        <dbReference type="EMBL" id="CAH1793282.1"/>
    </source>
</evidence>
<feature type="transmembrane region" description="Helical" evidence="4">
    <location>
        <begin position="1410"/>
        <end position="1441"/>
    </location>
</feature>
<evidence type="ECO:0000256" key="4">
    <source>
        <dbReference type="SAM" id="Phobius"/>
    </source>
</evidence>
<gene>
    <name evidence="5" type="ORF">OFUS_LOCUS18149</name>
</gene>
<comment type="similarity">
    <text evidence="1">Belongs to the UDP-glycosyltransferase family.</text>
</comment>
<keyword evidence="3" id="KW-0808">Transferase</keyword>
<feature type="transmembrane region" description="Helical" evidence="4">
    <location>
        <begin position="948"/>
        <end position="981"/>
    </location>
</feature>
<dbReference type="Gene3D" id="3.40.50.2000">
    <property type="entry name" value="Glycogen Phosphorylase B"/>
    <property type="match status" value="4"/>
</dbReference>
<dbReference type="PANTHER" id="PTHR48043:SF145">
    <property type="entry name" value="FI06409P-RELATED"/>
    <property type="match status" value="1"/>
</dbReference>
<dbReference type="GO" id="GO:0008194">
    <property type="term" value="F:UDP-glycosyltransferase activity"/>
    <property type="evidence" value="ECO:0007669"/>
    <property type="project" value="InterPro"/>
</dbReference>
<dbReference type="PANTHER" id="PTHR48043">
    <property type="entry name" value="EG:EG0003.4 PROTEIN-RELATED"/>
    <property type="match status" value="1"/>
</dbReference>
<keyword evidence="6" id="KW-1185">Reference proteome</keyword>
<dbReference type="FunFam" id="3.40.50.2000:FF:000021">
    <property type="entry name" value="UDP-glucuronosyltransferase"/>
    <property type="match status" value="3"/>
</dbReference>
<sequence length="1450" mass="165364">MNSVTTMITNPNMILAIMHLTMMSDMICMTEGLNVLLLPAPAPSHLSYFLEVGNELIDRGHKVGVLIPVYFKEKIPTRFSLNGSNVILDEIAEKANEEKMQAEVRKMMEQENVDMMTFMMSQAKLMSEKMEKLLGNQDIYQAVEDNKYDIAIVDGMPFTKGLYVIPYRHGIPFTTLTTGFFPTDIGVPYLPSFMPSMLSTNTPEMNFFQRVQEVAFAIGVSTMKWPKTDESYVRDFAPGKDIIDLNTLYQKSEMWFVNSDVLLDYIHPTTPNMIECGGLTTKPSKPLPTDLDDFISNSKNGIIVVSFGSMVSKFTDRIVAKLVETFKQVDVDIIWRYAGENKEVPKNVKTVAWLPQNDLLGHPKTRLFITHCGNNGQTEALYHGVPMIGLPIFGDQPYNAKRMAYKGYGIAMDLKTFEVDELVENINIILQDKGFTDRIKKASKIFRSRSRNPKQRVVDTLEHVDEFGGEYLRPHSLDMSLYKLYLIDVMATVFVTLLVLFCIFFKLLFCGIGFIMFFDFMLHKHVGVLIPVYFKEKIPTRFNLNGSNVILDEIAEKANEEKMQAEVRKMMEQENVDMMTFMMSQAKLMSEKMEKLLGNQDIYQAVEDNKYDIAIVDGMPFTKGLYVIPYRHGIPFTTLTTGFFPTDIGVPYLPSFMPSMLSTNTPEMNFFQRVQEVAFAIGVSTMKWPKTDESYVRDFAPGKAIIDLNTLYQKSEMWFVNSDVLLDYIHPTTPNMIECGGLTTKPSKPLPTDLDDFISNSKNGIIVVSFGSMVSKFTNRIVAKLVETFKQVDVDIIWRYAGENKEVPKNVKTVAWLPQNDLLGHPKTRLFITHCGNNGQTEALYHGVPMIGLPIFGDQPYNAKRMAYKGYGIAMDLKTFEVDELVENINIILQDKGFTDRIKKASKIFRSRSRNPKQRVVDTLEHVDEFGGEYLRPHSLDMSLYKLYLIDVMATVFVTLLVLFCIFFKLLFCGIGFIMFFDFMLHKHVGVLIPVYFKEKIPTRFNLNGSNVILDEIAEKANEEKMQAEVRKMMEQENVDMMTFMMSQAKLMSEKMEKLLGNQDIYQAVEDNKYDIAIVDGMPFTKGLYVIPYRHGIPFTTLTTGFFPTDIGVPYLPSFMPSMLSTNTPEMNFFQRVQEVAFAIGVSTMKWPKTDESYVRDFAPGKAIIDLNTLYQKSEMWFVNSDVLLDYIHPTTPNMIECGGLTTKPSKPLPTDLDDFISNSKNGIIVVSFGSMVSKFTNRIVAKLVETFKQVDVDIIWRYAGENKEVPKNVKTVAWLPQNDLLGHPKTRLFITHCGNNGQTEALYHGVPMIGLPIFGDQPYNAKRMAYKGYGIAMDLKTFEVDELVENINIILQDKGFTDRIKKASKIFRSRSRNPKQRVVDTLEHVDEFGGEYLRPHSLDMSLYKLYLIDVMATVFVTLLVLFCIFFKLLFCGIGFISKSKKLKSQ</sequence>
<dbReference type="Proteomes" id="UP000749559">
    <property type="component" value="Unassembled WGS sequence"/>
</dbReference>
<dbReference type="PROSITE" id="PS00375">
    <property type="entry name" value="UDPGT"/>
    <property type="match status" value="3"/>
</dbReference>
<dbReference type="EMBL" id="CAIIXF020000008">
    <property type="protein sequence ID" value="CAH1793282.1"/>
    <property type="molecule type" value="Genomic_DNA"/>
</dbReference>
<dbReference type="OrthoDB" id="5835829at2759"/>
<keyword evidence="4" id="KW-0472">Membrane</keyword>
<organism evidence="5 6">
    <name type="scientific">Owenia fusiformis</name>
    <name type="common">Polychaete worm</name>
    <dbReference type="NCBI Taxonomy" id="6347"/>
    <lineage>
        <taxon>Eukaryota</taxon>
        <taxon>Metazoa</taxon>
        <taxon>Spiralia</taxon>
        <taxon>Lophotrochozoa</taxon>
        <taxon>Annelida</taxon>
        <taxon>Polychaeta</taxon>
        <taxon>Sedentaria</taxon>
        <taxon>Canalipalpata</taxon>
        <taxon>Sabellida</taxon>
        <taxon>Oweniida</taxon>
        <taxon>Oweniidae</taxon>
        <taxon>Owenia</taxon>
    </lineage>
</organism>
<protein>
    <recommendedName>
        <fullName evidence="7">Glucuronosyltransferase</fullName>
    </recommendedName>
</protein>
<keyword evidence="4" id="KW-0812">Transmembrane</keyword>
<dbReference type="InterPro" id="IPR050271">
    <property type="entry name" value="UDP-glycosyltransferase"/>
</dbReference>
<proteinExistence type="inferred from homology"/>